<accession>A0ABY6YZX1</accession>
<organism evidence="1 2">
    <name type="scientific">Alicyclobacillus dauci</name>
    <dbReference type="NCBI Taxonomy" id="1475485"/>
    <lineage>
        <taxon>Bacteria</taxon>
        <taxon>Bacillati</taxon>
        <taxon>Bacillota</taxon>
        <taxon>Bacilli</taxon>
        <taxon>Bacillales</taxon>
        <taxon>Alicyclobacillaceae</taxon>
        <taxon>Alicyclobacillus</taxon>
    </lineage>
</organism>
<name>A0ABY6YZX1_9BACL</name>
<protein>
    <submittedName>
        <fullName evidence="1">Uncharacterized protein</fullName>
    </submittedName>
</protein>
<evidence type="ECO:0000313" key="1">
    <source>
        <dbReference type="EMBL" id="WAH36177.1"/>
    </source>
</evidence>
<dbReference type="RefSeq" id="WP_268043498.1">
    <property type="nucleotide sequence ID" value="NZ_CP104064.1"/>
</dbReference>
<keyword evidence="2" id="KW-1185">Reference proteome</keyword>
<gene>
    <name evidence="1" type="ORF">NZD86_18310</name>
</gene>
<evidence type="ECO:0000313" key="2">
    <source>
        <dbReference type="Proteomes" id="UP001164803"/>
    </source>
</evidence>
<sequence>MKTNIENALILGVREVEMGGDTLYFVDWCTDQEYSSRIFPNDLFFYEYVTGRRVTLNVKVTEFNGAVLYDIVKATFVNQAS</sequence>
<proteinExistence type="predicted"/>
<reference evidence="1" key="1">
    <citation type="submission" date="2022-08" db="EMBL/GenBank/DDBJ databases">
        <title>Alicyclobacillus dauci DSM2870, complete genome.</title>
        <authorList>
            <person name="Wang Q."/>
            <person name="Cai R."/>
            <person name="Wang Z."/>
        </authorList>
    </citation>
    <scope>NUCLEOTIDE SEQUENCE</scope>
    <source>
        <strain evidence="1">DSM 28700</strain>
    </source>
</reference>
<dbReference type="Proteomes" id="UP001164803">
    <property type="component" value="Chromosome"/>
</dbReference>
<dbReference type="EMBL" id="CP104064">
    <property type="protein sequence ID" value="WAH36177.1"/>
    <property type="molecule type" value="Genomic_DNA"/>
</dbReference>